<dbReference type="SMART" id="SM00935">
    <property type="entry name" value="OmpH"/>
    <property type="match status" value="1"/>
</dbReference>
<evidence type="ECO:0000256" key="4">
    <source>
        <dbReference type="SAM" id="SignalP"/>
    </source>
</evidence>
<accession>A0ABR4WHK4</accession>
<dbReference type="PANTHER" id="PTHR35089">
    <property type="entry name" value="CHAPERONE PROTEIN SKP"/>
    <property type="match status" value="1"/>
</dbReference>
<dbReference type="InterPro" id="IPR024930">
    <property type="entry name" value="Skp_dom_sf"/>
</dbReference>
<evidence type="ECO:0000256" key="3">
    <source>
        <dbReference type="SAM" id="MobiDB-lite"/>
    </source>
</evidence>
<feature type="region of interest" description="Disordered" evidence="3">
    <location>
        <begin position="67"/>
        <end position="90"/>
    </location>
</feature>
<dbReference type="EMBL" id="ARXU01000001">
    <property type="protein sequence ID" value="KGD63091.1"/>
    <property type="molecule type" value="Genomic_DNA"/>
</dbReference>
<dbReference type="PIRSF" id="PIRSF002094">
    <property type="entry name" value="OMP26_Skp"/>
    <property type="match status" value="1"/>
</dbReference>
<reference evidence="5 6" key="1">
    <citation type="submission" date="2012-09" db="EMBL/GenBank/DDBJ databases">
        <title>Genome Sequence of alkane-degrading Bacterium Alcanivorax jadensis T9.</title>
        <authorList>
            <person name="Lai Q."/>
            <person name="Shao Z."/>
        </authorList>
    </citation>
    <scope>NUCLEOTIDE SEQUENCE [LARGE SCALE GENOMIC DNA]</scope>
    <source>
        <strain evidence="5 6">T9</strain>
    </source>
</reference>
<evidence type="ECO:0000256" key="1">
    <source>
        <dbReference type="ARBA" id="ARBA00022729"/>
    </source>
</evidence>
<comment type="similarity">
    <text evidence="2">Belongs to the skp family.</text>
</comment>
<dbReference type="PANTHER" id="PTHR35089:SF1">
    <property type="entry name" value="CHAPERONE PROTEIN SKP"/>
    <property type="match status" value="1"/>
</dbReference>
<dbReference type="InterPro" id="IPR005632">
    <property type="entry name" value="Chaperone_Skp"/>
</dbReference>
<dbReference type="Gene3D" id="3.30.910.20">
    <property type="entry name" value="Skp domain"/>
    <property type="match status" value="1"/>
</dbReference>
<evidence type="ECO:0000256" key="2">
    <source>
        <dbReference type="PIRNR" id="PIRNR002094"/>
    </source>
</evidence>
<name>A0ABR4WHK4_9GAMM</name>
<keyword evidence="6" id="KW-1185">Reference proteome</keyword>
<dbReference type="Proteomes" id="UP000029443">
    <property type="component" value="Unassembled WGS sequence"/>
</dbReference>
<gene>
    <name evidence="5" type="ORF">T9A_00411</name>
</gene>
<evidence type="ECO:0000313" key="6">
    <source>
        <dbReference type="Proteomes" id="UP000029443"/>
    </source>
</evidence>
<organism evidence="5 6">
    <name type="scientific">Alcanivorax jadensis T9</name>
    <dbReference type="NCBI Taxonomy" id="1177181"/>
    <lineage>
        <taxon>Bacteria</taxon>
        <taxon>Pseudomonadati</taxon>
        <taxon>Pseudomonadota</taxon>
        <taxon>Gammaproteobacteria</taxon>
        <taxon>Oceanospirillales</taxon>
        <taxon>Alcanivoracaceae</taxon>
        <taxon>Alcanivorax</taxon>
    </lineage>
</organism>
<evidence type="ECO:0000313" key="5">
    <source>
        <dbReference type="EMBL" id="KGD63091.1"/>
    </source>
</evidence>
<feature type="chain" id="PRO_5045991121" evidence="4">
    <location>
        <begin position="20"/>
        <end position="165"/>
    </location>
</feature>
<dbReference type="RefSeq" id="WP_035244650.1">
    <property type="nucleotide sequence ID" value="NZ_ARXU01000001.1"/>
</dbReference>
<sequence>MMKKWIAVFAVMLPALAMAESRVGVIDPIGALQAADNVKSRMSALEKELGADEQRLNSLRQEVGKMQEKMQKEGMTMSSDQQEQMQTEGQQKMIEIQSLQRKLQKRANDAQRELLQEMEPKLQSAVAEVAKKENLDLVVSAQAVIYTKPDLDITEAVTKQLNKMK</sequence>
<feature type="compositionally biased region" description="Low complexity" evidence="3">
    <location>
        <begin position="81"/>
        <end position="90"/>
    </location>
</feature>
<keyword evidence="1 4" id="KW-0732">Signal</keyword>
<comment type="caution">
    <text evidence="5">The sequence shown here is derived from an EMBL/GenBank/DDBJ whole genome shotgun (WGS) entry which is preliminary data.</text>
</comment>
<feature type="signal peptide" evidence="4">
    <location>
        <begin position="1"/>
        <end position="19"/>
    </location>
</feature>
<dbReference type="SUPFAM" id="SSF111384">
    <property type="entry name" value="OmpH-like"/>
    <property type="match status" value="1"/>
</dbReference>
<dbReference type="Pfam" id="PF03938">
    <property type="entry name" value="OmpH"/>
    <property type="match status" value="1"/>
</dbReference>
<proteinExistence type="inferred from homology"/>
<protein>
    <submittedName>
        <fullName evidence="5">Outer membrane protein OmpH</fullName>
    </submittedName>
</protein>